<evidence type="ECO:0000256" key="1">
    <source>
        <dbReference type="ARBA" id="ARBA00023015"/>
    </source>
</evidence>
<dbReference type="InterPro" id="IPR036388">
    <property type="entry name" value="WH-like_DNA-bd_sf"/>
</dbReference>
<dbReference type="PROSITE" id="PS51077">
    <property type="entry name" value="HTH_ICLR"/>
    <property type="match status" value="1"/>
</dbReference>
<dbReference type="Pfam" id="PF01614">
    <property type="entry name" value="IclR_C"/>
    <property type="match status" value="1"/>
</dbReference>
<dbReference type="NCBIfam" id="TIGR02431">
    <property type="entry name" value="pcaR_pcaU"/>
    <property type="match status" value="1"/>
</dbReference>
<dbReference type="OrthoDB" id="9807558at2"/>
<evidence type="ECO:0000313" key="7">
    <source>
        <dbReference type="Proteomes" id="UP000199301"/>
    </source>
</evidence>
<reference evidence="7" key="1">
    <citation type="submission" date="2016-10" db="EMBL/GenBank/DDBJ databases">
        <authorList>
            <person name="Varghese N."/>
            <person name="Submissions S."/>
        </authorList>
    </citation>
    <scope>NUCLEOTIDE SEQUENCE [LARGE SCALE GENOMIC DNA]</scope>
    <source>
        <strain evidence="7">DSM 45459</strain>
    </source>
</reference>
<dbReference type="GO" id="GO:0003700">
    <property type="term" value="F:DNA-binding transcription factor activity"/>
    <property type="evidence" value="ECO:0007669"/>
    <property type="project" value="TreeGrafter"/>
</dbReference>
<dbReference type="EMBL" id="FNKO01000002">
    <property type="protein sequence ID" value="SDQ71930.1"/>
    <property type="molecule type" value="Genomic_DNA"/>
</dbReference>
<dbReference type="InterPro" id="IPR036390">
    <property type="entry name" value="WH_DNA-bd_sf"/>
</dbReference>
<dbReference type="Pfam" id="PF09339">
    <property type="entry name" value="HTH_IclR"/>
    <property type="match status" value="1"/>
</dbReference>
<protein>
    <submittedName>
        <fullName evidence="6">Transcriptional regulator, IclR family</fullName>
    </submittedName>
</protein>
<dbReference type="PROSITE" id="PS51078">
    <property type="entry name" value="ICLR_ED"/>
    <property type="match status" value="1"/>
</dbReference>
<keyword evidence="1" id="KW-0805">Transcription regulation</keyword>
<feature type="domain" description="HTH iclR-type" evidence="4">
    <location>
        <begin position="10"/>
        <end position="70"/>
    </location>
</feature>
<dbReference type="GO" id="GO:0045892">
    <property type="term" value="P:negative regulation of DNA-templated transcription"/>
    <property type="evidence" value="ECO:0007669"/>
    <property type="project" value="TreeGrafter"/>
</dbReference>
<dbReference type="InterPro" id="IPR029016">
    <property type="entry name" value="GAF-like_dom_sf"/>
</dbReference>
<keyword evidence="7" id="KW-1185">Reference proteome</keyword>
<proteinExistence type="predicted"/>
<evidence type="ECO:0000313" key="6">
    <source>
        <dbReference type="EMBL" id="SDQ71930.1"/>
    </source>
</evidence>
<accession>A0A1H1D690</accession>
<dbReference type="Proteomes" id="UP000199301">
    <property type="component" value="Unassembled WGS sequence"/>
</dbReference>
<dbReference type="GO" id="GO:0046278">
    <property type="term" value="P:3,4-dihydroxybenzoate metabolic process"/>
    <property type="evidence" value="ECO:0007669"/>
    <property type="project" value="InterPro"/>
</dbReference>
<dbReference type="STRING" id="995062.SAMN04489718_1912"/>
<dbReference type="InterPro" id="IPR050707">
    <property type="entry name" value="HTH_MetabolicPath_Reg"/>
</dbReference>
<sequence>MSERHGTHFVRSAEKTLAVLRAFTPEHQELTLSEVVQRTGLDRSGARRFLLTLVDLGYVSHDGRLFTLTPRVLEFGYSYLSGRSLPELARPHLRKLTERLGEMTAVAVLDGDDIRYVLRVPSPKLLSVAIPVGTRFPAHATSMGKVLLAGLPPEQLEARLGAMTLHRLTESTTSSRQALRAELTEIRNQGFVVCDDELEAGLRGVAVPLRDAAGEVHAAVNVSLDARGTTPEAARERIVPPLLTTAERVESDLRLKSGG</sequence>
<dbReference type="AlphaFoldDB" id="A0A1H1D690"/>
<evidence type="ECO:0000256" key="2">
    <source>
        <dbReference type="ARBA" id="ARBA00023125"/>
    </source>
</evidence>
<keyword evidence="2" id="KW-0238">DNA-binding</keyword>
<feature type="domain" description="IclR-ED" evidence="5">
    <location>
        <begin position="71"/>
        <end position="255"/>
    </location>
</feature>
<dbReference type="PANTHER" id="PTHR30136:SF34">
    <property type="entry name" value="TRANSCRIPTIONAL REGULATOR"/>
    <property type="match status" value="1"/>
</dbReference>
<name>A0A1H1D690_9ACTN</name>
<keyword evidence="3" id="KW-0804">Transcription</keyword>
<organism evidence="6 7">
    <name type="scientific">Actinopolyspora saharensis</name>
    <dbReference type="NCBI Taxonomy" id="995062"/>
    <lineage>
        <taxon>Bacteria</taxon>
        <taxon>Bacillati</taxon>
        <taxon>Actinomycetota</taxon>
        <taxon>Actinomycetes</taxon>
        <taxon>Actinopolysporales</taxon>
        <taxon>Actinopolysporaceae</taxon>
        <taxon>Actinopolyspora</taxon>
    </lineage>
</organism>
<dbReference type="SMART" id="SM00346">
    <property type="entry name" value="HTH_ICLR"/>
    <property type="match status" value="1"/>
</dbReference>
<dbReference type="PANTHER" id="PTHR30136">
    <property type="entry name" value="HELIX-TURN-HELIX TRANSCRIPTIONAL REGULATOR, ICLR FAMILY"/>
    <property type="match status" value="1"/>
</dbReference>
<evidence type="ECO:0000259" key="5">
    <source>
        <dbReference type="PROSITE" id="PS51078"/>
    </source>
</evidence>
<evidence type="ECO:0000256" key="3">
    <source>
        <dbReference type="ARBA" id="ARBA00023163"/>
    </source>
</evidence>
<dbReference type="GO" id="GO:0003677">
    <property type="term" value="F:DNA binding"/>
    <property type="evidence" value="ECO:0007669"/>
    <property type="project" value="UniProtKB-KW"/>
</dbReference>
<dbReference type="Gene3D" id="1.10.10.10">
    <property type="entry name" value="Winged helix-like DNA-binding domain superfamily/Winged helix DNA-binding domain"/>
    <property type="match status" value="1"/>
</dbReference>
<dbReference type="SUPFAM" id="SSF55781">
    <property type="entry name" value="GAF domain-like"/>
    <property type="match status" value="1"/>
</dbReference>
<dbReference type="InterPro" id="IPR012794">
    <property type="entry name" value="PcaR_PcaU"/>
</dbReference>
<dbReference type="InterPro" id="IPR005471">
    <property type="entry name" value="Tscrpt_reg_IclR_N"/>
</dbReference>
<dbReference type="RefSeq" id="WP_092523090.1">
    <property type="nucleotide sequence ID" value="NZ_FNKO01000002.1"/>
</dbReference>
<gene>
    <name evidence="6" type="ORF">SAMN04489718_1912</name>
</gene>
<dbReference type="SUPFAM" id="SSF46785">
    <property type="entry name" value="Winged helix' DNA-binding domain"/>
    <property type="match status" value="1"/>
</dbReference>
<dbReference type="GO" id="GO:0045893">
    <property type="term" value="P:positive regulation of DNA-templated transcription"/>
    <property type="evidence" value="ECO:0007669"/>
    <property type="project" value="InterPro"/>
</dbReference>
<dbReference type="Gene3D" id="3.30.450.40">
    <property type="match status" value="1"/>
</dbReference>
<evidence type="ECO:0000259" key="4">
    <source>
        <dbReference type="PROSITE" id="PS51077"/>
    </source>
</evidence>
<dbReference type="InterPro" id="IPR014757">
    <property type="entry name" value="Tscrpt_reg_IclR_C"/>
</dbReference>